<dbReference type="PROSITE" id="PS51007">
    <property type="entry name" value="CYTC"/>
    <property type="match status" value="1"/>
</dbReference>
<feature type="chain" id="PRO_5009274008" evidence="5">
    <location>
        <begin position="31"/>
        <end position="119"/>
    </location>
</feature>
<keyword evidence="5" id="KW-0732">Signal</keyword>
<evidence type="ECO:0000256" key="2">
    <source>
        <dbReference type="ARBA" id="ARBA00022723"/>
    </source>
</evidence>
<evidence type="ECO:0000256" key="3">
    <source>
        <dbReference type="ARBA" id="ARBA00023004"/>
    </source>
</evidence>
<evidence type="ECO:0000259" key="6">
    <source>
        <dbReference type="PROSITE" id="PS51007"/>
    </source>
</evidence>
<name>A0A1H2FK95_9PSED</name>
<evidence type="ECO:0000256" key="4">
    <source>
        <dbReference type="PROSITE-ProRule" id="PRU00433"/>
    </source>
</evidence>
<keyword evidence="2 4" id="KW-0479">Metal-binding</keyword>
<dbReference type="GO" id="GO:0009055">
    <property type="term" value="F:electron transfer activity"/>
    <property type="evidence" value="ECO:0007669"/>
    <property type="project" value="InterPro"/>
</dbReference>
<keyword evidence="3 4" id="KW-0408">Iron</keyword>
<gene>
    <name evidence="7" type="ORF">SAMN05216296_1638</name>
</gene>
<dbReference type="InterPro" id="IPR009056">
    <property type="entry name" value="Cyt_c-like_dom"/>
</dbReference>
<dbReference type="GO" id="GO:0020037">
    <property type="term" value="F:heme binding"/>
    <property type="evidence" value="ECO:0007669"/>
    <property type="project" value="InterPro"/>
</dbReference>
<evidence type="ECO:0000256" key="5">
    <source>
        <dbReference type="SAM" id="SignalP"/>
    </source>
</evidence>
<dbReference type="Pfam" id="PF13442">
    <property type="entry name" value="Cytochrome_CBB3"/>
    <property type="match status" value="1"/>
</dbReference>
<dbReference type="Gene3D" id="1.10.760.10">
    <property type="entry name" value="Cytochrome c-like domain"/>
    <property type="match status" value="1"/>
</dbReference>
<sequence>MIDCPRVTRSAPAKSLGLLLLCLLPVTLLADPAAVPTQRQLELFSSNCVQCHARPGIGAPLMGNAGDWKSRQAQGEEVMLVNVVEGIRGMPPLGYCSACNEDDFRVLIRLLLPATEQQP</sequence>
<evidence type="ECO:0000313" key="8">
    <source>
        <dbReference type="Proteomes" id="UP000243232"/>
    </source>
</evidence>
<keyword evidence="8" id="KW-1185">Reference proteome</keyword>
<dbReference type="GO" id="GO:0046872">
    <property type="term" value="F:metal ion binding"/>
    <property type="evidence" value="ECO:0007669"/>
    <property type="project" value="UniProtKB-KW"/>
</dbReference>
<dbReference type="InterPro" id="IPR036909">
    <property type="entry name" value="Cyt_c-like_dom_sf"/>
</dbReference>
<dbReference type="PANTHER" id="PTHR40942">
    <property type="match status" value="1"/>
</dbReference>
<proteinExistence type="predicted"/>
<dbReference type="OrthoDB" id="9814708at2"/>
<dbReference type="PANTHER" id="PTHR40942:SF4">
    <property type="entry name" value="CYTOCHROME C5"/>
    <property type="match status" value="1"/>
</dbReference>
<evidence type="ECO:0000313" key="7">
    <source>
        <dbReference type="EMBL" id="SDU07735.1"/>
    </source>
</evidence>
<reference evidence="8" key="1">
    <citation type="submission" date="2016-10" db="EMBL/GenBank/DDBJ databases">
        <authorList>
            <person name="Varghese N."/>
            <person name="Submissions S."/>
        </authorList>
    </citation>
    <scope>NUCLEOTIDE SEQUENCE [LARGE SCALE GENOMIC DNA]</scope>
    <source>
        <strain evidence="8">DSM 17875</strain>
    </source>
</reference>
<dbReference type="SUPFAM" id="SSF46626">
    <property type="entry name" value="Cytochrome c"/>
    <property type="match status" value="1"/>
</dbReference>
<organism evidence="7 8">
    <name type="scientific">Pseudomonas pohangensis</name>
    <dbReference type="NCBI Taxonomy" id="364197"/>
    <lineage>
        <taxon>Bacteria</taxon>
        <taxon>Pseudomonadati</taxon>
        <taxon>Pseudomonadota</taxon>
        <taxon>Gammaproteobacteria</taxon>
        <taxon>Pseudomonadales</taxon>
        <taxon>Pseudomonadaceae</taxon>
        <taxon>Pseudomonas</taxon>
    </lineage>
</organism>
<feature type="domain" description="Cytochrome c" evidence="6">
    <location>
        <begin position="35"/>
        <end position="115"/>
    </location>
</feature>
<dbReference type="STRING" id="364197.SAMN05216296_1638"/>
<dbReference type="AlphaFoldDB" id="A0A1H2FK95"/>
<dbReference type="EMBL" id="LT629785">
    <property type="protein sequence ID" value="SDU07735.1"/>
    <property type="molecule type" value="Genomic_DNA"/>
</dbReference>
<dbReference type="Proteomes" id="UP000243232">
    <property type="component" value="Chromosome I"/>
</dbReference>
<dbReference type="RefSeq" id="WP_157718818.1">
    <property type="nucleotide sequence ID" value="NZ_LT629785.1"/>
</dbReference>
<protein>
    <submittedName>
        <fullName evidence="7">Cytochrome C oxidase, cbb3-type, subunit III</fullName>
    </submittedName>
</protein>
<keyword evidence="1 4" id="KW-0349">Heme</keyword>
<evidence type="ECO:0000256" key="1">
    <source>
        <dbReference type="ARBA" id="ARBA00022617"/>
    </source>
</evidence>
<accession>A0A1H2FK95</accession>
<feature type="signal peptide" evidence="5">
    <location>
        <begin position="1"/>
        <end position="30"/>
    </location>
</feature>